<feature type="compositionally biased region" description="Basic and acidic residues" evidence="7">
    <location>
        <begin position="392"/>
        <end position="413"/>
    </location>
</feature>
<evidence type="ECO:0000256" key="1">
    <source>
        <dbReference type="ARBA" id="ARBA00004123"/>
    </source>
</evidence>
<feature type="region of interest" description="Disordered" evidence="7">
    <location>
        <begin position="361"/>
        <end position="467"/>
    </location>
</feature>
<feature type="compositionally biased region" description="Polar residues" evidence="7">
    <location>
        <begin position="1284"/>
        <end position="1297"/>
    </location>
</feature>
<dbReference type="InterPro" id="IPR013083">
    <property type="entry name" value="Znf_RING/FYVE/PHD"/>
</dbReference>
<evidence type="ECO:0000256" key="5">
    <source>
        <dbReference type="ARBA" id="ARBA00023242"/>
    </source>
</evidence>
<dbReference type="PROSITE" id="PS50016">
    <property type="entry name" value="ZF_PHD_2"/>
    <property type="match status" value="1"/>
</dbReference>
<protein>
    <recommendedName>
        <fullName evidence="8">PHD-type domain-containing protein</fullName>
    </recommendedName>
</protein>
<organism evidence="9 10">
    <name type="scientific">Rhizophlyctis rosea</name>
    <dbReference type="NCBI Taxonomy" id="64517"/>
    <lineage>
        <taxon>Eukaryota</taxon>
        <taxon>Fungi</taxon>
        <taxon>Fungi incertae sedis</taxon>
        <taxon>Chytridiomycota</taxon>
        <taxon>Chytridiomycota incertae sedis</taxon>
        <taxon>Chytridiomycetes</taxon>
        <taxon>Rhizophlyctidales</taxon>
        <taxon>Rhizophlyctidaceae</taxon>
        <taxon>Rhizophlyctis</taxon>
    </lineage>
</organism>
<dbReference type="PANTHER" id="PTHR46174:SF1">
    <property type="entry name" value="CXXC-TYPE ZINC FINGER PROTEIN 1"/>
    <property type="match status" value="1"/>
</dbReference>
<dbReference type="SMART" id="SM00249">
    <property type="entry name" value="PHD"/>
    <property type="match status" value="1"/>
</dbReference>
<feature type="compositionally biased region" description="Acidic residues" evidence="7">
    <location>
        <begin position="76"/>
        <end position="102"/>
    </location>
</feature>
<reference evidence="9" key="1">
    <citation type="submission" date="2020-05" db="EMBL/GenBank/DDBJ databases">
        <title>Phylogenomic resolution of chytrid fungi.</title>
        <authorList>
            <person name="Stajich J.E."/>
            <person name="Amses K."/>
            <person name="Simmons R."/>
            <person name="Seto K."/>
            <person name="Myers J."/>
            <person name="Bonds A."/>
            <person name="Quandt C.A."/>
            <person name="Barry K."/>
            <person name="Liu P."/>
            <person name="Grigoriev I."/>
            <person name="Longcore J.E."/>
            <person name="James T.Y."/>
        </authorList>
    </citation>
    <scope>NUCLEOTIDE SEQUENCE</scope>
    <source>
        <strain evidence="9">JEL0318</strain>
    </source>
</reference>
<feature type="region of interest" description="Disordered" evidence="7">
    <location>
        <begin position="249"/>
        <end position="269"/>
    </location>
</feature>
<dbReference type="GO" id="GO:0008270">
    <property type="term" value="F:zinc ion binding"/>
    <property type="evidence" value="ECO:0007669"/>
    <property type="project" value="UniProtKB-KW"/>
</dbReference>
<keyword evidence="2" id="KW-0479">Metal-binding</keyword>
<dbReference type="InterPro" id="IPR019786">
    <property type="entry name" value="Zinc_finger_PHD-type_CS"/>
</dbReference>
<dbReference type="InterPro" id="IPR019787">
    <property type="entry name" value="Znf_PHD-finger"/>
</dbReference>
<evidence type="ECO:0000256" key="7">
    <source>
        <dbReference type="SAM" id="MobiDB-lite"/>
    </source>
</evidence>
<dbReference type="InterPro" id="IPR001965">
    <property type="entry name" value="Znf_PHD"/>
</dbReference>
<dbReference type="Proteomes" id="UP001212841">
    <property type="component" value="Unassembled WGS sequence"/>
</dbReference>
<feature type="compositionally biased region" description="Acidic residues" evidence="7">
    <location>
        <begin position="1416"/>
        <end position="1429"/>
    </location>
</feature>
<name>A0AAD5X5E3_9FUNG</name>
<evidence type="ECO:0000256" key="4">
    <source>
        <dbReference type="ARBA" id="ARBA00022833"/>
    </source>
</evidence>
<proteinExistence type="predicted"/>
<evidence type="ECO:0000256" key="6">
    <source>
        <dbReference type="PROSITE-ProRule" id="PRU00146"/>
    </source>
</evidence>
<feature type="compositionally biased region" description="Acidic residues" evidence="7">
    <location>
        <begin position="648"/>
        <end position="676"/>
    </location>
</feature>
<dbReference type="Pfam" id="PF00628">
    <property type="entry name" value="PHD"/>
    <property type="match status" value="1"/>
</dbReference>
<comment type="subcellular location">
    <subcellularLocation>
        <location evidence="1">Nucleus</location>
    </subcellularLocation>
</comment>
<feature type="compositionally biased region" description="Low complexity" evidence="7">
    <location>
        <begin position="372"/>
        <end position="382"/>
    </location>
</feature>
<keyword evidence="4" id="KW-0862">Zinc</keyword>
<dbReference type="InterPro" id="IPR011011">
    <property type="entry name" value="Znf_FYVE_PHD"/>
</dbReference>
<dbReference type="Gene3D" id="3.30.40.10">
    <property type="entry name" value="Zinc/RING finger domain, C3HC4 (zinc finger)"/>
    <property type="match status" value="1"/>
</dbReference>
<feature type="compositionally biased region" description="Polar residues" evidence="7">
    <location>
        <begin position="183"/>
        <end position="192"/>
    </location>
</feature>
<feature type="region of interest" description="Disordered" evidence="7">
    <location>
        <begin position="1333"/>
        <end position="1355"/>
    </location>
</feature>
<dbReference type="SUPFAM" id="SSF57903">
    <property type="entry name" value="FYVE/PHD zinc finger"/>
    <property type="match status" value="1"/>
</dbReference>
<feature type="compositionally biased region" description="Low complexity" evidence="7">
    <location>
        <begin position="15"/>
        <end position="33"/>
    </location>
</feature>
<evidence type="ECO:0000256" key="2">
    <source>
        <dbReference type="ARBA" id="ARBA00022723"/>
    </source>
</evidence>
<feature type="compositionally biased region" description="Gly residues" evidence="7">
    <location>
        <begin position="112"/>
        <end position="124"/>
    </location>
</feature>
<keyword evidence="5" id="KW-0539">Nucleus</keyword>
<dbReference type="InterPro" id="IPR037869">
    <property type="entry name" value="Spp1/CFP1"/>
</dbReference>
<feature type="compositionally biased region" description="Acidic residues" evidence="7">
    <location>
        <begin position="625"/>
        <end position="638"/>
    </location>
</feature>
<comment type="caution">
    <text evidence="9">The sequence shown here is derived from an EMBL/GenBank/DDBJ whole genome shotgun (WGS) entry which is preliminary data.</text>
</comment>
<dbReference type="CDD" id="cd15552">
    <property type="entry name" value="PHD_PHF3_like"/>
    <property type="match status" value="1"/>
</dbReference>
<gene>
    <name evidence="9" type="ORF">HK097_007141</name>
</gene>
<evidence type="ECO:0000256" key="3">
    <source>
        <dbReference type="ARBA" id="ARBA00022771"/>
    </source>
</evidence>
<feature type="compositionally biased region" description="Acidic residues" evidence="7">
    <location>
        <begin position="564"/>
        <end position="577"/>
    </location>
</feature>
<feature type="compositionally biased region" description="Basic and acidic residues" evidence="7">
    <location>
        <begin position="586"/>
        <end position="599"/>
    </location>
</feature>
<sequence length="1439" mass="149412">MAPGRLKHLQPATKSLPTSSSSPSSDGSAFSSDLESDSDDQLPSVLPRAGGKKTISTKSRPTKRLPAPVDSNSDSELSEVDMESSDDADVLEEEEEDEEEDLGVVIPRGGKGKGYGLGKGGGSSGAKTRPASSGKSRPPSATKCKPSPRATKSVPASISGKARGTGGKISSKSAGKNTKRKTSQPSSHTNDPSPEPDQLYCICRTGHDGEEFMVACDGCEEWFHGRCVGVTPAIALEREYFCDKCKGGKSEGDNDSDSDSDSDFGLASTPLSAMRKTTASAQKRVGVKSAKSKFLINSSKVGWDISLLTTFSVSSASRKSIPPAAAPIVVNDADSDMLEDDICPVCDGECTCNISVSVPSPAPSIPAPEPEPIIVTPAPVEPKASKKKRGKAKAEPKKKAPKSKEKEKPKPNPEEPTPPPPKAATKRGKPKAAKSTDTWQVEDKTDAQSMISSTFAPYETSEPESTTPTRELYAFILDTSSSDDDIFASEDEMSEFASGLSYVGVGLGSAEENESTIDDSLIGVEGFADYEGDEEEGSEEESDGFYEMEIEIEPPGGGGWWSSSDEDEEDEDIDEDEFFRSSPVVKGEDGVVGADKDGSESVVSGSGTEGGAGLPELSEDKLEEKDEDEEKGEEESSDLIEAKVESEKEGDDEVVEAEDELEELDEEEADVDPMLVDDDAIDAVTAESGGELDAEVQSPDDTSDVELSQTEVKTPEEDPDVFMSWADGMGDESLTVPITDGMDLDALEESMMDILLPPADLTPLANAEVLPPDSPFSLTPGQPTLAGPTSIAFDIKKTQVGPNGEITTTTKSITFQVAPNQREMVAQGGRVGTKRRGGGTKTRGRGGLFNVGPGRPLGTFNSIAGINSAVSTSTATTASASAILTGPTGVAQPLIGTVTTATTTATPTGMTSDLLKRPLDLPAIAAMGGAATPSSVLAMSADARKKEVEKLVEAAKAKGLAAAAATTFATTAAGPSAALVKPAEGAVKTEVKPDLSVTIASASTSGTHAVAVGSSSKSILITTTASATSTPGVTPIITTAPTAKNTTAAPALTLAPAPIQPYLHQPHMQPQYLGYEFPKTIEEFTAMLNAHAAAANLSAAMSAANGGAAVNVGVVNSNGVPVPMPMGLNLAQLGLLGLVPPNGKPGSVGFMLPNFAFHPHQQYMPYHPALTQAPAGSIPVPVAISTTAPPATPAAVPVAVAPAPVITSTPVNTPATITPAVLPASLPSPPESTASPLILAVPPATPAQPAPLTPTTAAPASASSSITFDDLIHTTDLAEPTDTPHLNLTEDTTSTHGSLHRWAKVPISQFRRSRRPSATGRWDIRGAVRKGGKRNMGETLLGGGPSAIHSPVLGPRRRTSVSFGRSVWNVSTHSGDGHSGLTINTGFKEENAVQSPQLFPGFELGMISPELSPLEEGGDMEELDLDGGDGESRKRRKIK</sequence>
<evidence type="ECO:0000259" key="8">
    <source>
        <dbReference type="PROSITE" id="PS50016"/>
    </source>
</evidence>
<keyword evidence="3 6" id="KW-0863">Zinc-finger</keyword>
<dbReference type="PROSITE" id="PS01359">
    <property type="entry name" value="ZF_PHD_1"/>
    <property type="match status" value="1"/>
</dbReference>
<keyword evidence="10" id="KW-1185">Reference proteome</keyword>
<feature type="region of interest" description="Disordered" evidence="7">
    <location>
        <begin position="1409"/>
        <end position="1439"/>
    </location>
</feature>
<feature type="region of interest" description="Disordered" evidence="7">
    <location>
        <begin position="530"/>
        <end position="676"/>
    </location>
</feature>
<feature type="region of interest" description="Disordered" evidence="7">
    <location>
        <begin position="689"/>
        <end position="714"/>
    </location>
</feature>
<dbReference type="PANTHER" id="PTHR46174">
    <property type="entry name" value="CXXC-TYPE ZINC FINGER PROTEIN 1"/>
    <property type="match status" value="1"/>
</dbReference>
<evidence type="ECO:0000313" key="9">
    <source>
        <dbReference type="EMBL" id="KAJ3051852.1"/>
    </source>
</evidence>
<feature type="domain" description="PHD-type" evidence="8">
    <location>
        <begin position="198"/>
        <end position="248"/>
    </location>
</feature>
<feature type="region of interest" description="Disordered" evidence="7">
    <location>
        <begin position="1"/>
        <end position="197"/>
    </location>
</feature>
<accession>A0AAD5X5E3</accession>
<dbReference type="GO" id="GO:0048188">
    <property type="term" value="C:Set1C/COMPASS complex"/>
    <property type="evidence" value="ECO:0007669"/>
    <property type="project" value="InterPro"/>
</dbReference>
<feature type="compositionally biased region" description="Acidic residues" evidence="7">
    <location>
        <begin position="530"/>
        <end position="552"/>
    </location>
</feature>
<feature type="region of interest" description="Disordered" evidence="7">
    <location>
        <begin position="1278"/>
        <end position="1299"/>
    </location>
</feature>
<evidence type="ECO:0000313" key="10">
    <source>
        <dbReference type="Proteomes" id="UP001212841"/>
    </source>
</evidence>
<feature type="compositionally biased region" description="Acidic residues" evidence="7">
    <location>
        <begin position="253"/>
        <end position="262"/>
    </location>
</feature>
<dbReference type="EMBL" id="JADGJD010000351">
    <property type="protein sequence ID" value="KAJ3051852.1"/>
    <property type="molecule type" value="Genomic_DNA"/>
</dbReference>
<feature type="region of interest" description="Disordered" evidence="7">
    <location>
        <begin position="827"/>
        <end position="853"/>
    </location>
</feature>
<dbReference type="GO" id="GO:0045893">
    <property type="term" value="P:positive regulation of DNA-templated transcription"/>
    <property type="evidence" value="ECO:0007669"/>
    <property type="project" value="TreeGrafter"/>
</dbReference>
<feature type="compositionally biased region" description="Basic residues" evidence="7">
    <location>
        <begin position="832"/>
        <end position="844"/>
    </location>
</feature>
<feature type="compositionally biased region" description="Pro residues" evidence="7">
    <location>
        <begin position="361"/>
        <end position="371"/>
    </location>
</feature>